<dbReference type="EMBL" id="JACHIF010000002">
    <property type="protein sequence ID" value="MBB5036863.1"/>
    <property type="molecule type" value="Genomic_DNA"/>
</dbReference>
<dbReference type="InterPro" id="IPR018391">
    <property type="entry name" value="PQQ_b-propeller_rpt"/>
</dbReference>
<evidence type="ECO:0000313" key="3">
    <source>
        <dbReference type="EMBL" id="MBB5036863.1"/>
    </source>
</evidence>
<reference evidence="3 4" key="1">
    <citation type="submission" date="2020-08" db="EMBL/GenBank/DDBJ databases">
        <title>Genomic Encyclopedia of Type Strains, Phase IV (KMG-IV): sequencing the most valuable type-strain genomes for metagenomic binning, comparative biology and taxonomic classification.</title>
        <authorList>
            <person name="Goeker M."/>
        </authorList>
    </citation>
    <scope>NUCLEOTIDE SEQUENCE [LARGE SCALE GENOMIC DNA]</scope>
    <source>
        <strain evidence="3 4">DSM 12251</strain>
    </source>
</reference>
<evidence type="ECO:0000256" key="1">
    <source>
        <dbReference type="SAM" id="SignalP"/>
    </source>
</evidence>
<dbReference type="InterPro" id="IPR011047">
    <property type="entry name" value="Quinoprotein_ADH-like_sf"/>
</dbReference>
<dbReference type="AlphaFoldDB" id="A0A7W7YIJ8"/>
<dbReference type="SMART" id="SM00564">
    <property type="entry name" value="PQQ"/>
    <property type="match status" value="4"/>
</dbReference>
<keyword evidence="4" id="KW-1185">Reference proteome</keyword>
<dbReference type="InterPro" id="IPR002372">
    <property type="entry name" value="PQQ_rpt_dom"/>
</dbReference>
<comment type="caution">
    <text evidence="3">The sequence shown here is derived from an EMBL/GenBank/DDBJ whole genome shotgun (WGS) entry which is preliminary data.</text>
</comment>
<dbReference type="PANTHER" id="PTHR34512">
    <property type="entry name" value="CELL SURFACE PROTEIN"/>
    <property type="match status" value="1"/>
</dbReference>
<proteinExistence type="predicted"/>
<evidence type="ECO:0000313" key="4">
    <source>
        <dbReference type="Proteomes" id="UP000534294"/>
    </source>
</evidence>
<dbReference type="Gene3D" id="2.130.10.10">
    <property type="entry name" value="YVTN repeat-like/Quinoprotein amine dehydrogenase"/>
    <property type="match status" value="1"/>
</dbReference>
<dbReference type="RefSeq" id="WP_184206197.1">
    <property type="nucleotide sequence ID" value="NZ_JACHIF010000002.1"/>
</dbReference>
<dbReference type="PANTHER" id="PTHR34512:SF30">
    <property type="entry name" value="OUTER MEMBRANE PROTEIN ASSEMBLY FACTOR BAMB"/>
    <property type="match status" value="1"/>
</dbReference>
<evidence type="ECO:0000259" key="2">
    <source>
        <dbReference type="Pfam" id="PF13360"/>
    </source>
</evidence>
<dbReference type="Proteomes" id="UP000534294">
    <property type="component" value="Unassembled WGS sequence"/>
</dbReference>
<keyword evidence="1" id="KW-0732">Signal</keyword>
<name>A0A7W7YIJ8_9BACT</name>
<feature type="domain" description="Pyrrolo-quinoline quinone repeat" evidence="2">
    <location>
        <begin position="212"/>
        <end position="354"/>
    </location>
</feature>
<dbReference type="SUPFAM" id="SSF50998">
    <property type="entry name" value="Quinoprotein alcohol dehydrogenase-like"/>
    <property type="match status" value="1"/>
</dbReference>
<accession>A0A7W7YIJ8</accession>
<dbReference type="Pfam" id="PF13360">
    <property type="entry name" value="PQQ_2"/>
    <property type="match status" value="1"/>
</dbReference>
<feature type="chain" id="PRO_5031385617" evidence="1">
    <location>
        <begin position="18"/>
        <end position="516"/>
    </location>
</feature>
<gene>
    <name evidence="3" type="ORF">HNQ64_001105</name>
</gene>
<feature type="signal peptide" evidence="1">
    <location>
        <begin position="1"/>
        <end position="17"/>
    </location>
</feature>
<dbReference type="InterPro" id="IPR015943">
    <property type="entry name" value="WD40/YVTN_repeat-like_dom_sf"/>
</dbReference>
<sequence>MRLVTTLFLLSLTTALADWPQWRGPSRDGVSTDTTPIAETFPEAGLTKVWESDFIPSDHLGGHGSPVIAGEQAFISVVWHDKVSSEKREIDSEVMQQMNYRGVSPELMKKMEADRLSMPAMRGSKLDEWLIAWRKENLTPKEDVSLGKWAESRFKAGKSALPLEELSRVAKREGKPFSDVDELKQWMEDEKFSQAVKDKLMTAVPNTIKVAKDVVVFLDLNTGKQVWKFEVEGKPTGRSSSSTAAVVDEKVYAAGSTHLYCLNQKDGQMIWKAALPAGGPAASPLVIGDSVYMAAGRAQAFSTKDGQLLWEQKEAKGNTGSPTLWTPTSGAPVLLIVGANAVYGLSPADGKVLWTAEGGGQSTPVTQGDWLVVYSGAKDVGLRAYQYVKDAAPKAVWSHFWVTMRYSGSPIIHENHVYLTCGGKHQCVELATGKVTWLENEVNSTITSPIIADGKLLVYENNGTHLRIVKAQPGAYQQLARAKVEGMGCSSPALSHGKLIVRQREKLVCFDLRPQK</sequence>
<dbReference type="Gene3D" id="2.40.10.480">
    <property type="match status" value="1"/>
</dbReference>
<organism evidence="3 4">
    <name type="scientific">Prosthecobacter dejongeii</name>
    <dbReference type="NCBI Taxonomy" id="48465"/>
    <lineage>
        <taxon>Bacteria</taxon>
        <taxon>Pseudomonadati</taxon>
        <taxon>Verrucomicrobiota</taxon>
        <taxon>Verrucomicrobiia</taxon>
        <taxon>Verrucomicrobiales</taxon>
        <taxon>Verrucomicrobiaceae</taxon>
        <taxon>Prosthecobacter</taxon>
    </lineage>
</organism>
<protein>
    <submittedName>
        <fullName evidence="3">Outer membrane protein assembly factor BamB</fullName>
    </submittedName>
</protein>